<name>A0A1T4MFE8_9HYPH</name>
<proteinExistence type="predicted"/>
<gene>
    <name evidence="2" type="ORF">SAMN05428963_10298</name>
</gene>
<dbReference type="InterPro" id="IPR012038">
    <property type="entry name" value="UCP009471"/>
</dbReference>
<dbReference type="STRING" id="1365950.SAMN05428963_10298"/>
<reference evidence="2 3" key="1">
    <citation type="submission" date="2017-02" db="EMBL/GenBank/DDBJ databases">
        <authorList>
            <person name="Peterson S.W."/>
        </authorList>
    </citation>
    <scope>NUCLEOTIDE SEQUENCE [LARGE SCALE GENOMIC DNA]</scope>
    <source>
        <strain evidence="2 3">USBA 369</strain>
    </source>
</reference>
<evidence type="ECO:0000313" key="2">
    <source>
        <dbReference type="EMBL" id="SJZ65672.1"/>
    </source>
</evidence>
<dbReference type="EMBL" id="FUXL01000002">
    <property type="protein sequence ID" value="SJZ65672.1"/>
    <property type="molecule type" value="Genomic_DNA"/>
</dbReference>
<feature type="domain" description="DUF1214" evidence="1">
    <location>
        <begin position="71"/>
        <end position="171"/>
    </location>
</feature>
<keyword evidence="3" id="KW-1185">Reference proteome</keyword>
<dbReference type="AlphaFoldDB" id="A0A1T4MFE8"/>
<dbReference type="InterPro" id="IPR010621">
    <property type="entry name" value="DUF1214"/>
</dbReference>
<dbReference type="RefSeq" id="WP_078706804.1">
    <property type="nucleotide sequence ID" value="NZ_FUXL01000002.1"/>
</dbReference>
<dbReference type="Gene3D" id="2.60.120.600">
    <property type="entry name" value="Domain of unknown function DUF1214, C-terminal domain"/>
    <property type="match status" value="1"/>
</dbReference>
<organism evidence="2 3">
    <name type="scientific">Consotaella salsifontis</name>
    <dbReference type="NCBI Taxonomy" id="1365950"/>
    <lineage>
        <taxon>Bacteria</taxon>
        <taxon>Pseudomonadati</taxon>
        <taxon>Pseudomonadota</taxon>
        <taxon>Alphaproteobacteria</taxon>
        <taxon>Hyphomicrobiales</taxon>
        <taxon>Aurantimonadaceae</taxon>
        <taxon>Consotaella</taxon>
    </lineage>
</organism>
<dbReference type="PANTHER" id="PTHR36509">
    <property type="entry name" value="BLL3101 PROTEIN"/>
    <property type="match status" value="1"/>
</dbReference>
<evidence type="ECO:0000313" key="3">
    <source>
        <dbReference type="Proteomes" id="UP000190135"/>
    </source>
</evidence>
<dbReference type="InterPro" id="IPR037049">
    <property type="entry name" value="DUF1214_C_sf"/>
</dbReference>
<accession>A0A1T4MFE8</accession>
<dbReference type="PIRSF" id="PIRSF009471">
    <property type="entry name" value="UCP009471"/>
    <property type="match status" value="1"/>
</dbReference>
<evidence type="ECO:0000259" key="1">
    <source>
        <dbReference type="Pfam" id="PF06742"/>
    </source>
</evidence>
<sequence>MRFVLLLVIALAIAFGLGGWSAEQALDAKAGGGSVTVGVWMADPDAGSPDADPYAKALLARTGNLTLGIGEGISFHAAHDAAGAPLSRSCAYRLSGSTPLARVWSLAAYDARGRLVSPGAGRPGWLVSSTLMRHEDNSFEVAVSPRARAGNWLSVSGEGRFTLVLTLYDTPASSTTGLGRLQLPDIVRETCIEEGRGRG</sequence>
<dbReference type="Proteomes" id="UP000190135">
    <property type="component" value="Unassembled WGS sequence"/>
</dbReference>
<dbReference type="Pfam" id="PF06742">
    <property type="entry name" value="DUF1214"/>
    <property type="match status" value="1"/>
</dbReference>
<dbReference type="SUPFAM" id="SSF160935">
    <property type="entry name" value="VPA0735-like"/>
    <property type="match status" value="1"/>
</dbReference>
<dbReference type="OrthoDB" id="7837485at2"/>
<protein>
    <recommendedName>
        <fullName evidence="1">DUF1214 domain-containing protein</fullName>
    </recommendedName>
</protein>
<dbReference type="PANTHER" id="PTHR36509:SF2">
    <property type="entry name" value="BLL3101 PROTEIN"/>
    <property type="match status" value="1"/>
</dbReference>